<gene>
    <name evidence="1" type="ORF">EPI10_005556</name>
</gene>
<comment type="caution">
    <text evidence="1">The sequence shown here is derived from an EMBL/GenBank/DDBJ whole genome shotgun (WGS) entry which is preliminary data.</text>
</comment>
<evidence type="ECO:0000313" key="2">
    <source>
        <dbReference type="Proteomes" id="UP000325315"/>
    </source>
</evidence>
<keyword evidence="2" id="KW-1185">Reference proteome</keyword>
<evidence type="ECO:0000313" key="1">
    <source>
        <dbReference type="EMBL" id="KAA3483376.1"/>
    </source>
</evidence>
<accession>A0A5B6WQ42</accession>
<sequence>MALYCSNLTIGSVDNCSISSSDPTTGLSISVLVNLDLIKLLIIGEKEKLQNNPYVSHRLVWFLTNCKMAHNCPTRSSTEACVIHRLGTCPFGYCSPSLVTRLGMECYKATTNVKSGSRSNANSGNK</sequence>
<organism evidence="1 2">
    <name type="scientific">Gossypium australe</name>
    <dbReference type="NCBI Taxonomy" id="47621"/>
    <lineage>
        <taxon>Eukaryota</taxon>
        <taxon>Viridiplantae</taxon>
        <taxon>Streptophyta</taxon>
        <taxon>Embryophyta</taxon>
        <taxon>Tracheophyta</taxon>
        <taxon>Spermatophyta</taxon>
        <taxon>Magnoliopsida</taxon>
        <taxon>eudicotyledons</taxon>
        <taxon>Gunneridae</taxon>
        <taxon>Pentapetalae</taxon>
        <taxon>rosids</taxon>
        <taxon>malvids</taxon>
        <taxon>Malvales</taxon>
        <taxon>Malvaceae</taxon>
        <taxon>Malvoideae</taxon>
        <taxon>Gossypium</taxon>
    </lineage>
</organism>
<dbReference type="Proteomes" id="UP000325315">
    <property type="component" value="Unassembled WGS sequence"/>
</dbReference>
<dbReference type="EMBL" id="SMMG02000002">
    <property type="protein sequence ID" value="KAA3483376.1"/>
    <property type="molecule type" value="Genomic_DNA"/>
</dbReference>
<name>A0A5B6WQ42_9ROSI</name>
<proteinExistence type="predicted"/>
<reference evidence="2" key="1">
    <citation type="journal article" date="2019" name="Plant Biotechnol. J.">
        <title>Genome sequencing of the Australian wild diploid species Gossypium australe highlights disease resistance and delayed gland morphogenesis.</title>
        <authorList>
            <person name="Cai Y."/>
            <person name="Cai X."/>
            <person name="Wang Q."/>
            <person name="Wang P."/>
            <person name="Zhang Y."/>
            <person name="Cai C."/>
            <person name="Xu Y."/>
            <person name="Wang K."/>
            <person name="Zhou Z."/>
            <person name="Wang C."/>
            <person name="Geng S."/>
            <person name="Li B."/>
            <person name="Dong Q."/>
            <person name="Hou Y."/>
            <person name="Wang H."/>
            <person name="Ai P."/>
            <person name="Liu Z."/>
            <person name="Yi F."/>
            <person name="Sun M."/>
            <person name="An G."/>
            <person name="Cheng J."/>
            <person name="Zhang Y."/>
            <person name="Shi Q."/>
            <person name="Xie Y."/>
            <person name="Shi X."/>
            <person name="Chang Y."/>
            <person name="Huang F."/>
            <person name="Chen Y."/>
            <person name="Hong S."/>
            <person name="Mi L."/>
            <person name="Sun Q."/>
            <person name="Zhang L."/>
            <person name="Zhou B."/>
            <person name="Peng R."/>
            <person name="Zhang X."/>
            <person name="Liu F."/>
        </authorList>
    </citation>
    <scope>NUCLEOTIDE SEQUENCE [LARGE SCALE GENOMIC DNA]</scope>
    <source>
        <strain evidence="2">cv. PA1801</strain>
    </source>
</reference>
<dbReference type="AlphaFoldDB" id="A0A5B6WQ42"/>
<protein>
    <submittedName>
        <fullName evidence="1">Uncharacterized protein</fullName>
    </submittedName>
</protein>